<keyword evidence="3" id="KW-1185">Reference proteome</keyword>
<reference evidence="2 3" key="1">
    <citation type="submission" date="2020-08" db="EMBL/GenBank/DDBJ databases">
        <title>Plant Genome Project.</title>
        <authorList>
            <person name="Zhang R.-G."/>
        </authorList>
    </citation>
    <scope>NUCLEOTIDE SEQUENCE [LARGE SCALE GENOMIC DNA]</scope>
    <source>
        <strain evidence="2">WSP0</strain>
        <tissue evidence="2">Leaf</tissue>
    </source>
</reference>
<gene>
    <name evidence="2" type="ORF">RHGRI_035560</name>
</gene>
<protein>
    <submittedName>
        <fullName evidence="2">Uncharacterized protein</fullName>
    </submittedName>
</protein>
<organism evidence="2 3">
    <name type="scientific">Rhododendron griersonianum</name>
    <dbReference type="NCBI Taxonomy" id="479676"/>
    <lineage>
        <taxon>Eukaryota</taxon>
        <taxon>Viridiplantae</taxon>
        <taxon>Streptophyta</taxon>
        <taxon>Embryophyta</taxon>
        <taxon>Tracheophyta</taxon>
        <taxon>Spermatophyta</taxon>
        <taxon>Magnoliopsida</taxon>
        <taxon>eudicotyledons</taxon>
        <taxon>Gunneridae</taxon>
        <taxon>Pentapetalae</taxon>
        <taxon>asterids</taxon>
        <taxon>Ericales</taxon>
        <taxon>Ericaceae</taxon>
        <taxon>Ericoideae</taxon>
        <taxon>Rhodoreae</taxon>
        <taxon>Rhododendron</taxon>
    </lineage>
</organism>
<keyword evidence="1" id="KW-1133">Transmembrane helix</keyword>
<proteinExistence type="predicted"/>
<keyword evidence="1" id="KW-0472">Membrane</keyword>
<dbReference type="EMBL" id="JACTNZ010000013">
    <property type="protein sequence ID" value="KAG5514201.1"/>
    <property type="molecule type" value="Genomic_DNA"/>
</dbReference>
<name>A0AAV6HNP0_9ERIC</name>
<evidence type="ECO:0000313" key="3">
    <source>
        <dbReference type="Proteomes" id="UP000823749"/>
    </source>
</evidence>
<feature type="transmembrane region" description="Helical" evidence="1">
    <location>
        <begin position="12"/>
        <end position="34"/>
    </location>
</feature>
<dbReference type="AlphaFoldDB" id="A0AAV6HNP0"/>
<keyword evidence="1" id="KW-0812">Transmembrane</keyword>
<dbReference type="Proteomes" id="UP000823749">
    <property type="component" value="Chromosome 13"/>
</dbReference>
<accession>A0AAV6HNP0</accession>
<sequence length="64" mass="6473">MTVPSAKIRSAGNFLSIVLAPTVVIQGATLATVMSSGPLLPAEAETKIPLTMAPNDPIAIGSKL</sequence>
<evidence type="ECO:0000313" key="2">
    <source>
        <dbReference type="EMBL" id="KAG5514201.1"/>
    </source>
</evidence>
<comment type="caution">
    <text evidence="2">The sequence shown here is derived from an EMBL/GenBank/DDBJ whole genome shotgun (WGS) entry which is preliminary data.</text>
</comment>
<evidence type="ECO:0000256" key="1">
    <source>
        <dbReference type="SAM" id="Phobius"/>
    </source>
</evidence>